<evidence type="ECO:0000259" key="2">
    <source>
        <dbReference type="Pfam" id="PF04909"/>
    </source>
</evidence>
<gene>
    <name evidence="3" type="ORF">FHS55_000147</name>
</gene>
<keyword evidence="4" id="KW-1185">Reference proteome</keyword>
<sequence length="279" mass="30601">MRIDAHQHFWRIAERAGQWPPPDLTAIHRDFGPEDLQPLLAAAGINGTVLVQTMEREADTAYMLGLADRHPFIKAVVGWTDFKAPHAPDAIARLSAHPRLKGLRPMLQDIAKDDWIADPILAPAITAMIDYDLAFDALVLPRHLRPLLDLATRYPALRIVIDHGAKPPITEGRISSWRADLAALAAQPNVWCKLSGLLTEAGGRGPSTVRPYAETLLDLFGPGRLIFGSDWPVLRLAGDYADWIAQCRDIVPAEHHDAVFGANAVSFYRLDGTPSAASI</sequence>
<evidence type="ECO:0000313" key="3">
    <source>
        <dbReference type="EMBL" id="MBB3769561.1"/>
    </source>
</evidence>
<dbReference type="Gene3D" id="3.20.20.140">
    <property type="entry name" value="Metal-dependent hydrolases"/>
    <property type="match status" value="1"/>
</dbReference>
<dbReference type="GO" id="GO:0016787">
    <property type="term" value="F:hydrolase activity"/>
    <property type="evidence" value="ECO:0007669"/>
    <property type="project" value="UniProtKB-KW"/>
</dbReference>
<evidence type="ECO:0000256" key="1">
    <source>
        <dbReference type="ARBA" id="ARBA00038310"/>
    </source>
</evidence>
<dbReference type="PANTHER" id="PTHR43569">
    <property type="entry name" value="AMIDOHYDROLASE"/>
    <property type="match status" value="1"/>
</dbReference>
<dbReference type="EC" id="3.1.1.-" evidence="3"/>
<organism evidence="3 4">
    <name type="scientific">Ancylobacter tetraedralis</name>
    <dbReference type="NCBI Taxonomy" id="217068"/>
    <lineage>
        <taxon>Bacteria</taxon>
        <taxon>Pseudomonadati</taxon>
        <taxon>Pseudomonadota</taxon>
        <taxon>Alphaproteobacteria</taxon>
        <taxon>Hyphomicrobiales</taxon>
        <taxon>Xanthobacteraceae</taxon>
        <taxon>Ancylobacter</taxon>
    </lineage>
</organism>
<keyword evidence="3" id="KW-0378">Hydrolase</keyword>
<comment type="caution">
    <text evidence="3">The sequence shown here is derived from an EMBL/GenBank/DDBJ whole genome shotgun (WGS) entry which is preliminary data.</text>
</comment>
<dbReference type="PANTHER" id="PTHR43569:SF2">
    <property type="entry name" value="AMIDOHYDROLASE-RELATED DOMAIN-CONTAINING PROTEIN"/>
    <property type="match status" value="1"/>
</dbReference>
<dbReference type="InterPro" id="IPR052350">
    <property type="entry name" value="Metallo-dep_Lactonases"/>
</dbReference>
<accession>A0A839Z3T2</accession>
<name>A0A839Z3T2_9HYPH</name>
<dbReference type="Pfam" id="PF04909">
    <property type="entry name" value="Amidohydro_2"/>
    <property type="match status" value="1"/>
</dbReference>
<evidence type="ECO:0000313" key="4">
    <source>
        <dbReference type="Proteomes" id="UP000533469"/>
    </source>
</evidence>
<dbReference type="InterPro" id="IPR006680">
    <property type="entry name" value="Amidohydro-rel"/>
</dbReference>
<feature type="domain" description="Amidohydrolase-related" evidence="2">
    <location>
        <begin position="3"/>
        <end position="270"/>
    </location>
</feature>
<dbReference type="EMBL" id="JACICD010000001">
    <property type="protein sequence ID" value="MBB3769561.1"/>
    <property type="molecule type" value="Genomic_DNA"/>
</dbReference>
<protein>
    <submittedName>
        <fullName evidence="3">L-fuconolactonase</fullName>
        <ecNumber evidence="3">3.1.1.-</ecNumber>
    </submittedName>
</protein>
<dbReference type="SUPFAM" id="SSF51556">
    <property type="entry name" value="Metallo-dependent hydrolases"/>
    <property type="match status" value="1"/>
</dbReference>
<reference evidence="3 4" key="1">
    <citation type="submission" date="2020-08" db="EMBL/GenBank/DDBJ databases">
        <title>Genomic Encyclopedia of Type Strains, Phase IV (KMG-IV): sequencing the most valuable type-strain genomes for metagenomic binning, comparative biology and taxonomic classification.</title>
        <authorList>
            <person name="Goeker M."/>
        </authorList>
    </citation>
    <scope>NUCLEOTIDE SEQUENCE [LARGE SCALE GENOMIC DNA]</scope>
    <source>
        <strain evidence="3 4">DSM 5895</strain>
    </source>
</reference>
<dbReference type="InterPro" id="IPR032466">
    <property type="entry name" value="Metal_Hydrolase"/>
</dbReference>
<dbReference type="RefSeq" id="WP_183187773.1">
    <property type="nucleotide sequence ID" value="NZ_JACICD010000001.1"/>
</dbReference>
<dbReference type="AlphaFoldDB" id="A0A839Z3T2"/>
<proteinExistence type="inferred from homology"/>
<dbReference type="Proteomes" id="UP000533469">
    <property type="component" value="Unassembled WGS sequence"/>
</dbReference>
<comment type="similarity">
    <text evidence="1">Belongs to the metallo-dependent hydrolases superfamily.</text>
</comment>